<keyword evidence="8" id="KW-1185">Reference proteome</keyword>
<dbReference type="Gene3D" id="1.10.10.10">
    <property type="entry name" value="Winged helix-like DNA-binding domain superfamily/Winged helix DNA-binding domain"/>
    <property type="match status" value="1"/>
</dbReference>
<dbReference type="PANTHER" id="PTHR42756:SF1">
    <property type="entry name" value="TRANSCRIPTIONAL REPRESSOR OF EMRAB OPERON"/>
    <property type="match status" value="1"/>
</dbReference>
<dbReference type="Proteomes" id="UP000215545">
    <property type="component" value="Unassembled WGS sequence"/>
</dbReference>
<dbReference type="OrthoDB" id="1904211at2"/>
<dbReference type="RefSeq" id="WP_045852631.1">
    <property type="nucleotide sequence ID" value="NZ_FTLX01000004.1"/>
</dbReference>
<dbReference type="Proteomes" id="UP000186385">
    <property type="component" value="Unassembled WGS sequence"/>
</dbReference>
<evidence type="ECO:0000256" key="2">
    <source>
        <dbReference type="ARBA" id="ARBA00023125"/>
    </source>
</evidence>
<keyword evidence="2 6" id="KW-0238">DNA-binding</keyword>
<dbReference type="SMART" id="SM00347">
    <property type="entry name" value="HTH_MARR"/>
    <property type="match status" value="1"/>
</dbReference>
<reference evidence="5" key="3">
    <citation type="submission" date="2017-03" db="EMBL/GenBank/DDBJ databases">
        <authorList>
            <person name="Dastager S.G."/>
            <person name="Neurgaonkar P.S."/>
            <person name="Dharne M.S."/>
        </authorList>
    </citation>
    <scope>NUCLEOTIDE SEQUENCE</scope>
    <source>
        <strain evidence="5">DSM 25145</strain>
    </source>
</reference>
<accession>A0A1N6WB97</accession>
<evidence type="ECO:0000313" key="8">
    <source>
        <dbReference type="Proteomes" id="UP000215545"/>
    </source>
</evidence>
<dbReference type="PANTHER" id="PTHR42756">
    <property type="entry name" value="TRANSCRIPTIONAL REGULATOR, MARR"/>
    <property type="match status" value="1"/>
</dbReference>
<evidence type="ECO:0000313" key="6">
    <source>
        <dbReference type="EMBL" id="SIQ87364.1"/>
    </source>
</evidence>
<dbReference type="InterPro" id="IPR036390">
    <property type="entry name" value="WH_DNA-bd_sf"/>
</dbReference>
<dbReference type="EMBL" id="FTLX01000004">
    <property type="protein sequence ID" value="SIQ87364.1"/>
    <property type="molecule type" value="Genomic_DNA"/>
</dbReference>
<dbReference type="EMBL" id="MWSK01000004">
    <property type="protein sequence ID" value="OXS77895.1"/>
    <property type="molecule type" value="Genomic_DNA"/>
</dbReference>
<dbReference type="InterPro" id="IPR036388">
    <property type="entry name" value="WH-like_DNA-bd_sf"/>
</dbReference>
<feature type="domain" description="HTH marR-type" evidence="4">
    <location>
        <begin position="3"/>
        <end position="134"/>
    </location>
</feature>
<sequence>MSTHQLFHTIHQLSRELTKKVNDTLQPFGLYSAQWAVLFVLKTKGSMPQSALCAYLAVEAPPMTRTIQRLLKQGFVKQEAGADKRVKVIHLTEKAEQLYPEWEKAVLDMNDRLLTSMPQEQQEMIRHLLAGWLGQLKGDLNE</sequence>
<dbReference type="STRING" id="1017273.SAMN05443094_104119"/>
<reference evidence="6 7" key="1">
    <citation type="submission" date="2017-01" db="EMBL/GenBank/DDBJ databases">
        <authorList>
            <person name="Mah S.A."/>
            <person name="Swanson W.J."/>
            <person name="Moy G.W."/>
            <person name="Vacquier V.D."/>
        </authorList>
    </citation>
    <scope>NUCLEOTIDE SEQUENCE [LARGE SCALE GENOMIC DNA]</scope>
    <source>
        <strain evidence="6 7">NIO-1016</strain>
    </source>
</reference>
<dbReference type="SUPFAM" id="SSF46785">
    <property type="entry name" value="Winged helix' DNA-binding domain"/>
    <property type="match status" value="1"/>
</dbReference>
<dbReference type="GO" id="GO:0003700">
    <property type="term" value="F:DNA-binding transcription factor activity"/>
    <property type="evidence" value="ECO:0007669"/>
    <property type="project" value="InterPro"/>
</dbReference>
<evidence type="ECO:0000256" key="3">
    <source>
        <dbReference type="ARBA" id="ARBA00023163"/>
    </source>
</evidence>
<reference evidence="8" key="2">
    <citation type="submission" date="2017-03" db="EMBL/GenBank/DDBJ databases">
        <title>Bacillus sp. V-88(T) DSM27956, whole genome shotgun sequencing project.</title>
        <authorList>
            <person name="Dastager S.G."/>
            <person name="Neurgaonkar P.S."/>
            <person name="Dharne M.S."/>
        </authorList>
    </citation>
    <scope>NUCLEOTIDE SEQUENCE [LARGE SCALE GENOMIC DNA]</scope>
    <source>
        <strain evidence="8">DSM 25145</strain>
    </source>
</reference>
<evidence type="ECO:0000313" key="7">
    <source>
        <dbReference type="Proteomes" id="UP000186385"/>
    </source>
</evidence>
<dbReference type="InterPro" id="IPR000835">
    <property type="entry name" value="HTH_MarR-typ"/>
</dbReference>
<evidence type="ECO:0000313" key="5">
    <source>
        <dbReference type="EMBL" id="OXS77895.1"/>
    </source>
</evidence>
<dbReference type="GO" id="GO:0003677">
    <property type="term" value="F:DNA binding"/>
    <property type="evidence" value="ECO:0007669"/>
    <property type="project" value="UniProtKB-KW"/>
</dbReference>
<dbReference type="AlphaFoldDB" id="A0A1N6WB97"/>
<organism evidence="6 7">
    <name type="scientific">Domibacillus enclensis</name>
    <dbReference type="NCBI Taxonomy" id="1017273"/>
    <lineage>
        <taxon>Bacteria</taxon>
        <taxon>Bacillati</taxon>
        <taxon>Bacillota</taxon>
        <taxon>Bacilli</taxon>
        <taxon>Bacillales</taxon>
        <taxon>Bacillaceae</taxon>
        <taxon>Domibacillus</taxon>
    </lineage>
</organism>
<protein>
    <submittedName>
        <fullName evidence="6">DNA-binding transcriptional regulator, MarR family</fullName>
    </submittedName>
    <submittedName>
        <fullName evidence="5">MarR family transcriptional regulator</fullName>
    </submittedName>
</protein>
<evidence type="ECO:0000259" key="4">
    <source>
        <dbReference type="PROSITE" id="PS50995"/>
    </source>
</evidence>
<dbReference type="PROSITE" id="PS50995">
    <property type="entry name" value="HTH_MARR_2"/>
    <property type="match status" value="1"/>
</dbReference>
<keyword evidence="1" id="KW-0805">Transcription regulation</keyword>
<dbReference type="Pfam" id="PF01047">
    <property type="entry name" value="MarR"/>
    <property type="match status" value="1"/>
</dbReference>
<proteinExistence type="predicted"/>
<keyword evidence="3" id="KW-0804">Transcription</keyword>
<evidence type="ECO:0000256" key="1">
    <source>
        <dbReference type="ARBA" id="ARBA00023015"/>
    </source>
</evidence>
<gene>
    <name evidence="5" type="ORF">B1B05_09820</name>
    <name evidence="6" type="ORF">SAMN05443094_104119</name>
</gene>
<name>A0A1N6WB97_9BACI</name>